<comment type="caution">
    <text evidence="1">The sequence shown here is derived from an EMBL/GenBank/DDBJ whole genome shotgun (WGS) entry which is preliminary data.</text>
</comment>
<sequence length="185" mass="20335">MAQPDWAAMAQAFQQIANEVALVPNMFGVPAGQQLQQQMMPQMGHMLEVQQQMLGVQQQMLGTQRQMLATQQQMLATQQQMLGQLQQMQQQLNQIAQGVATLNTNQALLPMRLHNTACSEDAPLRYPTGVVVAAPLPHSRLDLHRLTANNCQVVAAVLGLPGLPPNTPVLQRRKQIADFLGAPFV</sequence>
<dbReference type="Proteomes" id="UP000326924">
    <property type="component" value="Unassembled WGS sequence"/>
</dbReference>
<evidence type="ECO:0000313" key="2">
    <source>
        <dbReference type="Proteomes" id="UP000326924"/>
    </source>
</evidence>
<dbReference type="AlphaFoldDB" id="A0A5J5F0K8"/>
<name>A0A5J5F0K8_9PEZI</name>
<organism evidence="1 2">
    <name type="scientific">Sphaerosporella brunnea</name>
    <dbReference type="NCBI Taxonomy" id="1250544"/>
    <lineage>
        <taxon>Eukaryota</taxon>
        <taxon>Fungi</taxon>
        <taxon>Dikarya</taxon>
        <taxon>Ascomycota</taxon>
        <taxon>Pezizomycotina</taxon>
        <taxon>Pezizomycetes</taxon>
        <taxon>Pezizales</taxon>
        <taxon>Pyronemataceae</taxon>
        <taxon>Sphaerosporella</taxon>
    </lineage>
</organism>
<gene>
    <name evidence="1" type="ORF">FN846DRAFT_944658</name>
</gene>
<dbReference type="InParanoid" id="A0A5J5F0K8"/>
<dbReference type="EMBL" id="VXIS01000065">
    <property type="protein sequence ID" value="KAA8908795.1"/>
    <property type="molecule type" value="Genomic_DNA"/>
</dbReference>
<proteinExistence type="predicted"/>
<evidence type="ECO:0000313" key="1">
    <source>
        <dbReference type="EMBL" id="KAA8908795.1"/>
    </source>
</evidence>
<dbReference type="OrthoDB" id="5415889at2759"/>
<accession>A0A5J5F0K8</accession>
<keyword evidence="2" id="KW-1185">Reference proteome</keyword>
<reference evidence="1 2" key="1">
    <citation type="submission" date="2019-09" db="EMBL/GenBank/DDBJ databases">
        <title>Draft genome of the ectomycorrhizal ascomycete Sphaerosporella brunnea.</title>
        <authorList>
            <consortium name="DOE Joint Genome Institute"/>
            <person name="Benucci G.M."/>
            <person name="Marozzi G."/>
            <person name="Antonielli L."/>
            <person name="Sanchez S."/>
            <person name="Marco P."/>
            <person name="Wang X."/>
            <person name="Falini L.B."/>
            <person name="Barry K."/>
            <person name="Haridas S."/>
            <person name="Lipzen A."/>
            <person name="Labutti K."/>
            <person name="Grigoriev I.V."/>
            <person name="Murat C."/>
            <person name="Martin F."/>
            <person name="Albertini E."/>
            <person name="Donnini D."/>
            <person name="Bonito G."/>
        </authorList>
    </citation>
    <scope>NUCLEOTIDE SEQUENCE [LARGE SCALE GENOMIC DNA]</scope>
    <source>
        <strain evidence="1 2">Sb_GMNB300</strain>
    </source>
</reference>
<protein>
    <submittedName>
        <fullName evidence="1">Uncharacterized protein</fullName>
    </submittedName>
</protein>